<dbReference type="GO" id="GO:0016301">
    <property type="term" value="F:kinase activity"/>
    <property type="evidence" value="ECO:0007669"/>
    <property type="project" value="UniProtKB-KW"/>
</dbReference>
<keyword evidence="1" id="KW-0808">Transferase</keyword>
<dbReference type="EMBL" id="FOGN01000001">
    <property type="protein sequence ID" value="SER34234.1"/>
    <property type="molecule type" value="Genomic_DNA"/>
</dbReference>
<dbReference type="Proteomes" id="UP000186599">
    <property type="component" value="Unassembled WGS sequence"/>
</dbReference>
<evidence type="ECO:0000313" key="4">
    <source>
        <dbReference type="Proteomes" id="UP000186904"/>
    </source>
</evidence>
<dbReference type="InterPro" id="IPR011009">
    <property type="entry name" value="Kinase-like_dom_sf"/>
</dbReference>
<name>A0A1H9NE34_9GAMM</name>
<keyword evidence="3" id="KW-1185">Reference proteome</keyword>
<evidence type="ECO:0000313" key="3">
    <source>
        <dbReference type="Proteomes" id="UP000186599"/>
    </source>
</evidence>
<sequence length="239" mass="27722">MNVQPRTETRHLSTTEFDHWWNRSGPWVEPANQRRGGESGVQLLKSRDPNCPPLYCKRQTGHIYRSLVHPFGRPTVLRELQAYRAFARLGIRTPNLVYCSARRHLGDWQGLLVTEALDGFISLDQWYTKQHNPELVTNLLHQLAATLARLHLARWQHGCCYAKHIFVKEKVSESGLTELEIAVLDLEKSRQRLRARDASRHDLGQFSRHRGSMPEADLERLRQAYQQALQRTAGEKLCR</sequence>
<gene>
    <name evidence="2" type="ORF">SAMN04487855_1372</name>
    <name evidence="1" type="ORF">SAMN05216589_0252</name>
</gene>
<evidence type="ECO:0000313" key="1">
    <source>
        <dbReference type="EMBL" id="SER34234.1"/>
    </source>
</evidence>
<dbReference type="OrthoDB" id="5405319at2"/>
<dbReference type="SUPFAM" id="SSF56112">
    <property type="entry name" value="Protein kinase-like (PK-like)"/>
    <property type="match status" value="1"/>
</dbReference>
<dbReference type="EMBL" id="FOUA01000001">
    <property type="protein sequence ID" value="SFL81762.1"/>
    <property type="molecule type" value="Genomic_DNA"/>
</dbReference>
<dbReference type="Proteomes" id="UP000186904">
    <property type="component" value="Unassembled WGS sequence"/>
</dbReference>
<evidence type="ECO:0000313" key="2">
    <source>
        <dbReference type="EMBL" id="SFL81762.1"/>
    </source>
</evidence>
<reference evidence="3 4" key="1">
    <citation type="submission" date="2016-10" db="EMBL/GenBank/DDBJ databases">
        <authorList>
            <person name="de Groot N.N."/>
        </authorList>
    </citation>
    <scope>NUCLEOTIDE SEQUENCE [LARGE SCALE GENOMIC DNA]</scope>
    <source>
        <strain evidence="2 3">CGMCC 1.9095</strain>
        <strain evidence="1 4">DSM 22558</strain>
    </source>
</reference>
<accession>A0A1H9NE34</accession>
<proteinExistence type="predicted"/>
<dbReference type="AlphaFoldDB" id="A0A1H9NE34"/>
<keyword evidence="1" id="KW-0418">Kinase</keyword>
<protein>
    <submittedName>
        <fullName evidence="1">Lipopolysaccharide kinase (Kdo/WaaP) family protein</fullName>
    </submittedName>
</protein>
<organism evidence="1 4">
    <name type="scientific">Halopseudomonas bauzanensis</name>
    <dbReference type="NCBI Taxonomy" id="653930"/>
    <lineage>
        <taxon>Bacteria</taxon>
        <taxon>Pseudomonadati</taxon>
        <taxon>Pseudomonadota</taxon>
        <taxon>Gammaproteobacteria</taxon>
        <taxon>Pseudomonadales</taxon>
        <taxon>Pseudomonadaceae</taxon>
        <taxon>Halopseudomonas</taxon>
    </lineage>
</organism>
<dbReference type="STRING" id="653930.SAMN05216589_0252"/>
<dbReference type="InterPro" id="IPR027023">
    <property type="entry name" value="Put_LipoPS_kinase_InaA"/>
</dbReference>
<dbReference type="PIRSF" id="PIRSF026326">
    <property type="entry name" value="InaA"/>
    <property type="match status" value="1"/>
</dbReference>
<dbReference type="Pfam" id="PF06293">
    <property type="entry name" value="Kdo"/>
    <property type="match status" value="1"/>
</dbReference>
<dbReference type="RefSeq" id="WP_074777338.1">
    <property type="nucleotide sequence ID" value="NZ_FOGN01000001.1"/>
</dbReference>